<dbReference type="Proteomes" id="UP000030645">
    <property type="component" value="Unassembled WGS sequence"/>
</dbReference>
<dbReference type="Pfam" id="PF18052">
    <property type="entry name" value="Rx_N"/>
    <property type="match status" value="1"/>
</dbReference>
<dbReference type="InterPro" id="IPR055414">
    <property type="entry name" value="LRR_R13L4/SHOC2-like"/>
</dbReference>
<sequence length="988" mass="113845">MAEAAVGLVIDKLIPLLTEEAYLLRGVHQEVEEIKCDLDYILAFLNDADTRAESDQRTNNSHGVKIWVQKLRKAAFELEDVIDEYTHLMAQQQRPHKHRFIGFLRRNAFLLVKLKSRHDIALKIQDIKRRVRDINQKSAVYGFNSLPQGAIDTPPGKSWSDPRKDSCFLKETEVVGIESARAELIESLEGESCQRSVIAVVGMGGVGKTTLVHQVYEHVNGCFDCHAWIEVSQSYNKVELLRSLISKICQARGEFAPEGIDAMNERAVTTELSNYLQGKSYVVVFDDVWNINFWADIKNALPDNNRCGRIVITTRDVEVANFCRTTSFVYIRHLKPLPPEKAWELFCNRAFHSECEKDCPTYLKELSWKIVERCEGLPLAIVVIAGLLSTKNKSVEQWKKLHDSLSSELDSNEHLTSITRILSFSYNDLPYYLKSCFLYFGIFPEEYSIKPGRLTRQWVAEGFVRPKKDKSLEIVAEEYLVELINRNLVQVPRTKLDGKAKSCRIHDLLREIILKKMEDLGFCQVLSQSYLTLKRTSQRLSIIHSSFNVLSRNLKLSHVRSIFTFNEDNIPRPIVSTVINNFKLLKVLDFEGAPCLDYLPKDIGNLFHLRYLSVRRTRVQLLPKSIGKLENLETLDLKQSQVSELPVEVNKLHKLRHLLAYHIEYKMDSIVRVQRGVKVEKGIGWLKALQKLYFVEANIEGFDLFKELCKLTELRKLGIKKLRSEDSRTLCDCIGKMEHLESLSIASISEDETINMESMSSPPQFLRHLNLDGHLRKFPEWIAKLQNLVRIRFGWSKLEDDPLKGLQNLHNLLELGIYYDAYCGKQLHFEGGTFQKLKVFYLSDLSMLDSIVIEEEALCDLERFLIGSCPQLVEVPCGLQHLRNLKVLGFIEMPTKFLMFQDFQSLHAVPKVRFAHKVNGEYTAFGLESLMMIQEIMRNSFYDMIMNILDEKEYSFTPLTSIFLNHFAYNLGKVLEKVEVTGALNRNW</sequence>
<keyword evidence="1" id="KW-0677">Repeat</keyword>
<dbReference type="Pfam" id="PF23598">
    <property type="entry name" value="LRR_14"/>
    <property type="match status" value="1"/>
</dbReference>
<dbReference type="Gene3D" id="3.80.10.10">
    <property type="entry name" value="Ribonuclease Inhibitor"/>
    <property type="match status" value="2"/>
</dbReference>
<evidence type="ECO:0000256" key="3">
    <source>
        <dbReference type="ARBA" id="ARBA00022821"/>
    </source>
</evidence>
<evidence type="ECO:0000259" key="7">
    <source>
        <dbReference type="Pfam" id="PF23598"/>
    </source>
</evidence>
<dbReference type="InterPro" id="IPR002182">
    <property type="entry name" value="NB-ARC"/>
</dbReference>
<dbReference type="InterPro" id="IPR042197">
    <property type="entry name" value="Apaf_helical"/>
</dbReference>
<dbReference type="GO" id="GO:0098542">
    <property type="term" value="P:defense response to other organism"/>
    <property type="evidence" value="ECO:0007669"/>
    <property type="project" value="TreeGrafter"/>
</dbReference>
<dbReference type="SUPFAM" id="SSF52540">
    <property type="entry name" value="P-loop containing nucleoside triphosphate hydrolases"/>
    <property type="match status" value="1"/>
</dbReference>
<dbReference type="EMBL" id="KE344051">
    <property type="protein sequence ID" value="EXB51693.1"/>
    <property type="molecule type" value="Genomic_DNA"/>
</dbReference>
<dbReference type="PANTHER" id="PTHR23155:SF1052">
    <property type="entry name" value="DISEASE RESISTANCE PROTEIN RPM1"/>
    <property type="match status" value="1"/>
</dbReference>
<dbReference type="Pfam" id="PF00931">
    <property type="entry name" value="NB-ARC"/>
    <property type="match status" value="1"/>
</dbReference>
<keyword evidence="9" id="KW-1185">Reference proteome</keyword>
<dbReference type="CDD" id="cd14798">
    <property type="entry name" value="RX-CC_like"/>
    <property type="match status" value="1"/>
</dbReference>
<dbReference type="PRINTS" id="PR00364">
    <property type="entry name" value="DISEASERSIST"/>
</dbReference>
<dbReference type="Gene3D" id="1.10.8.430">
    <property type="entry name" value="Helical domain of apoptotic protease-activating factors"/>
    <property type="match status" value="1"/>
</dbReference>
<evidence type="ECO:0000313" key="8">
    <source>
        <dbReference type="EMBL" id="EXB51693.1"/>
    </source>
</evidence>
<accession>W9QZ34</accession>
<dbReference type="InterPro" id="IPR038005">
    <property type="entry name" value="RX-like_CC"/>
</dbReference>
<feature type="domain" description="Disease resistance protein winged helix" evidence="6">
    <location>
        <begin position="442"/>
        <end position="513"/>
    </location>
</feature>
<evidence type="ECO:0000259" key="5">
    <source>
        <dbReference type="Pfam" id="PF18052"/>
    </source>
</evidence>
<proteinExistence type="predicted"/>
<evidence type="ECO:0000259" key="4">
    <source>
        <dbReference type="Pfam" id="PF00931"/>
    </source>
</evidence>
<dbReference type="InterPro" id="IPR032675">
    <property type="entry name" value="LRR_dom_sf"/>
</dbReference>
<dbReference type="InterPro" id="IPR044974">
    <property type="entry name" value="Disease_R_plants"/>
</dbReference>
<keyword evidence="3" id="KW-0611">Plant defense</keyword>
<dbReference type="Gene3D" id="3.40.50.300">
    <property type="entry name" value="P-loop containing nucleotide triphosphate hydrolases"/>
    <property type="match status" value="1"/>
</dbReference>
<protein>
    <submittedName>
        <fullName evidence="8">Disease resistance protein RPM1</fullName>
    </submittedName>
</protein>
<dbReference type="Gene3D" id="1.20.5.4130">
    <property type="match status" value="1"/>
</dbReference>
<dbReference type="Gene3D" id="1.10.10.10">
    <property type="entry name" value="Winged helix-like DNA-binding domain superfamily/Winged helix DNA-binding domain"/>
    <property type="match status" value="1"/>
</dbReference>
<keyword evidence="2" id="KW-0547">Nucleotide-binding</keyword>
<dbReference type="InterPro" id="IPR036388">
    <property type="entry name" value="WH-like_DNA-bd_sf"/>
</dbReference>
<dbReference type="FunFam" id="3.40.50.300:FF:001091">
    <property type="entry name" value="Probable disease resistance protein At1g61300"/>
    <property type="match status" value="1"/>
</dbReference>
<reference evidence="9" key="1">
    <citation type="submission" date="2013-01" db="EMBL/GenBank/DDBJ databases">
        <title>Draft Genome Sequence of a Mulberry Tree, Morus notabilis C.K. Schneid.</title>
        <authorList>
            <person name="He N."/>
            <person name="Zhao S."/>
        </authorList>
    </citation>
    <scope>NUCLEOTIDE SEQUENCE</scope>
</reference>
<dbReference type="FunFam" id="1.10.8.430:FF:000003">
    <property type="entry name" value="Probable disease resistance protein At5g66910"/>
    <property type="match status" value="1"/>
</dbReference>
<evidence type="ECO:0000259" key="6">
    <source>
        <dbReference type="Pfam" id="PF23559"/>
    </source>
</evidence>
<dbReference type="Pfam" id="PF23559">
    <property type="entry name" value="WHD_DRP"/>
    <property type="match status" value="1"/>
</dbReference>
<evidence type="ECO:0000313" key="9">
    <source>
        <dbReference type="Proteomes" id="UP000030645"/>
    </source>
</evidence>
<feature type="domain" description="NB-ARC" evidence="4">
    <location>
        <begin position="183"/>
        <end position="354"/>
    </location>
</feature>
<dbReference type="GO" id="GO:0043531">
    <property type="term" value="F:ADP binding"/>
    <property type="evidence" value="ECO:0007669"/>
    <property type="project" value="InterPro"/>
</dbReference>
<gene>
    <name evidence="8" type="ORF">L484_018923</name>
</gene>
<name>W9QZ34_9ROSA</name>
<dbReference type="FunFam" id="1.10.10.10:FF:000322">
    <property type="entry name" value="Probable disease resistance protein At1g63360"/>
    <property type="match status" value="1"/>
</dbReference>
<dbReference type="AlphaFoldDB" id="W9QZ34"/>
<feature type="domain" description="Disease resistance N-terminal" evidence="5">
    <location>
        <begin position="5"/>
        <end position="99"/>
    </location>
</feature>
<evidence type="ECO:0000256" key="2">
    <source>
        <dbReference type="ARBA" id="ARBA00022741"/>
    </source>
</evidence>
<feature type="domain" description="Disease resistance R13L4/SHOC-2-like LRR" evidence="7">
    <location>
        <begin position="558"/>
        <end position="886"/>
    </location>
</feature>
<dbReference type="PANTHER" id="PTHR23155">
    <property type="entry name" value="DISEASE RESISTANCE PROTEIN RP"/>
    <property type="match status" value="1"/>
</dbReference>
<dbReference type="InterPro" id="IPR041118">
    <property type="entry name" value="Rx_N"/>
</dbReference>
<dbReference type="eggNOG" id="KOG4658">
    <property type="taxonomic scope" value="Eukaryota"/>
</dbReference>
<dbReference type="InterPro" id="IPR058922">
    <property type="entry name" value="WHD_DRP"/>
</dbReference>
<evidence type="ECO:0000256" key="1">
    <source>
        <dbReference type="ARBA" id="ARBA00022737"/>
    </source>
</evidence>
<dbReference type="SUPFAM" id="SSF52058">
    <property type="entry name" value="L domain-like"/>
    <property type="match status" value="1"/>
</dbReference>
<organism evidence="8 9">
    <name type="scientific">Morus notabilis</name>
    <dbReference type="NCBI Taxonomy" id="981085"/>
    <lineage>
        <taxon>Eukaryota</taxon>
        <taxon>Viridiplantae</taxon>
        <taxon>Streptophyta</taxon>
        <taxon>Embryophyta</taxon>
        <taxon>Tracheophyta</taxon>
        <taxon>Spermatophyta</taxon>
        <taxon>Magnoliopsida</taxon>
        <taxon>eudicotyledons</taxon>
        <taxon>Gunneridae</taxon>
        <taxon>Pentapetalae</taxon>
        <taxon>rosids</taxon>
        <taxon>fabids</taxon>
        <taxon>Rosales</taxon>
        <taxon>Moraceae</taxon>
        <taxon>Moreae</taxon>
        <taxon>Morus</taxon>
    </lineage>
</organism>
<dbReference type="InterPro" id="IPR027417">
    <property type="entry name" value="P-loop_NTPase"/>
</dbReference>